<dbReference type="Proteomes" id="UP000028999">
    <property type="component" value="Unassembled WGS sequence"/>
</dbReference>
<dbReference type="Gramene" id="CDY62598">
    <property type="protein sequence ID" value="CDY62598"/>
    <property type="gene ID" value="GSBRNA2T00036433001"/>
</dbReference>
<name>A0A078J7E9_BRANA</name>
<dbReference type="EMBL" id="LK034166">
    <property type="protein sequence ID" value="CDY62598.1"/>
    <property type="molecule type" value="Genomic_DNA"/>
</dbReference>
<dbReference type="PaxDb" id="3708-A0A078J7E9"/>
<sequence length="32" mass="3363">MTLETISSKTVTSKGHLISSLGADALYTSVHN</sequence>
<proteinExistence type="predicted"/>
<gene>
    <name evidence="1" type="primary">BnaCnng40500D</name>
    <name evidence="1" type="ORF">GSBRNA2T00036433001</name>
</gene>
<evidence type="ECO:0000313" key="1">
    <source>
        <dbReference type="EMBL" id="CDY62598.1"/>
    </source>
</evidence>
<keyword evidence="2" id="KW-1185">Reference proteome</keyword>
<organism evidence="1 2">
    <name type="scientific">Brassica napus</name>
    <name type="common">Rape</name>
    <dbReference type="NCBI Taxonomy" id="3708"/>
    <lineage>
        <taxon>Eukaryota</taxon>
        <taxon>Viridiplantae</taxon>
        <taxon>Streptophyta</taxon>
        <taxon>Embryophyta</taxon>
        <taxon>Tracheophyta</taxon>
        <taxon>Spermatophyta</taxon>
        <taxon>Magnoliopsida</taxon>
        <taxon>eudicotyledons</taxon>
        <taxon>Gunneridae</taxon>
        <taxon>Pentapetalae</taxon>
        <taxon>rosids</taxon>
        <taxon>malvids</taxon>
        <taxon>Brassicales</taxon>
        <taxon>Brassicaceae</taxon>
        <taxon>Brassiceae</taxon>
        <taxon>Brassica</taxon>
    </lineage>
</organism>
<evidence type="ECO:0000313" key="2">
    <source>
        <dbReference type="Proteomes" id="UP000028999"/>
    </source>
</evidence>
<protein>
    <submittedName>
        <fullName evidence="1">BnaCnng40500D protein</fullName>
    </submittedName>
</protein>
<dbReference type="AlphaFoldDB" id="A0A078J7E9"/>
<reference evidence="1 2" key="1">
    <citation type="journal article" date="2014" name="Science">
        <title>Plant genetics. Early allopolyploid evolution in the post-Neolithic Brassica napus oilseed genome.</title>
        <authorList>
            <person name="Chalhoub B."/>
            <person name="Denoeud F."/>
            <person name="Liu S."/>
            <person name="Parkin I.A."/>
            <person name="Tang H."/>
            <person name="Wang X."/>
            <person name="Chiquet J."/>
            <person name="Belcram H."/>
            <person name="Tong C."/>
            <person name="Samans B."/>
            <person name="Correa M."/>
            <person name="Da Silva C."/>
            <person name="Just J."/>
            <person name="Falentin C."/>
            <person name="Koh C.S."/>
            <person name="Le Clainche I."/>
            <person name="Bernard M."/>
            <person name="Bento P."/>
            <person name="Noel B."/>
            <person name="Labadie K."/>
            <person name="Alberti A."/>
            <person name="Charles M."/>
            <person name="Arnaud D."/>
            <person name="Guo H."/>
            <person name="Daviaud C."/>
            <person name="Alamery S."/>
            <person name="Jabbari K."/>
            <person name="Zhao M."/>
            <person name="Edger P.P."/>
            <person name="Chelaifa H."/>
            <person name="Tack D."/>
            <person name="Lassalle G."/>
            <person name="Mestiri I."/>
            <person name="Schnel N."/>
            <person name="Le Paslier M.C."/>
            <person name="Fan G."/>
            <person name="Renault V."/>
            <person name="Bayer P.E."/>
            <person name="Golicz A.A."/>
            <person name="Manoli S."/>
            <person name="Lee T.H."/>
            <person name="Thi V.H."/>
            <person name="Chalabi S."/>
            <person name="Hu Q."/>
            <person name="Fan C."/>
            <person name="Tollenaere R."/>
            <person name="Lu Y."/>
            <person name="Battail C."/>
            <person name="Shen J."/>
            <person name="Sidebottom C.H."/>
            <person name="Wang X."/>
            <person name="Canaguier A."/>
            <person name="Chauveau A."/>
            <person name="Berard A."/>
            <person name="Deniot G."/>
            <person name="Guan M."/>
            <person name="Liu Z."/>
            <person name="Sun F."/>
            <person name="Lim Y.P."/>
            <person name="Lyons E."/>
            <person name="Town C.D."/>
            <person name="Bancroft I."/>
            <person name="Wang X."/>
            <person name="Meng J."/>
            <person name="Ma J."/>
            <person name="Pires J.C."/>
            <person name="King G.J."/>
            <person name="Brunel D."/>
            <person name="Delourme R."/>
            <person name="Renard M."/>
            <person name="Aury J.M."/>
            <person name="Adams K.L."/>
            <person name="Batley J."/>
            <person name="Snowdon R.J."/>
            <person name="Tost J."/>
            <person name="Edwards D."/>
            <person name="Zhou Y."/>
            <person name="Hua W."/>
            <person name="Sharpe A.G."/>
            <person name="Paterson A.H."/>
            <person name="Guan C."/>
            <person name="Wincker P."/>
        </authorList>
    </citation>
    <scope>NUCLEOTIDE SEQUENCE [LARGE SCALE GENOMIC DNA]</scope>
    <source>
        <strain evidence="2">cv. Darmor-bzh</strain>
    </source>
</reference>
<accession>A0A078J7E9</accession>